<organism evidence="2">
    <name type="scientific">uncultured Rubrobacteraceae bacterium</name>
    <dbReference type="NCBI Taxonomy" id="349277"/>
    <lineage>
        <taxon>Bacteria</taxon>
        <taxon>Bacillati</taxon>
        <taxon>Actinomycetota</taxon>
        <taxon>Rubrobacteria</taxon>
        <taxon>Rubrobacterales</taxon>
        <taxon>Rubrobacteraceae</taxon>
        <taxon>environmental samples</taxon>
    </lineage>
</organism>
<sequence>MPDRGRDWQAKKRAERIAWRERSSGTTRASRSLNERLGEMDGGAAALDGRLGHHAETSRAWHRKWDDPARSG</sequence>
<accession>A0A6J4PY61</accession>
<feature type="compositionally biased region" description="Basic and acidic residues" evidence="1">
    <location>
        <begin position="50"/>
        <end position="72"/>
    </location>
</feature>
<feature type="compositionally biased region" description="Basic and acidic residues" evidence="1">
    <location>
        <begin position="1"/>
        <end position="23"/>
    </location>
</feature>
<protein>
    <submittedName>
        <fullName evidence="2">Uncharacterized protein</fullName>
    </submittedName>
</protein>
<evidence type="ECO:0000256" key="1">
    <source>
        <dbReference type="SAM" id="MobiDB-lite"/>
    </source>
</evidence>
<dbReference type="EMBL" id="CADCUW010000343">
    <property type="protein sequence ID" value="CAA9424970.1"/>
    <property type="molecule type" value="Genomic_DNA"/>
</dbReference>
<feature type="region of interest" description="Disordered" evidence="1">
    <location>
        <begin position="1"/>
        <end position="72"/>
    </location>
</feature>
<dbReference type="AlphaFoldDB" id="A0A6J4PY61"/>
<gene>
    <name evidence="2" type="ORF">AVDCRST_MAG01-01-2525</name>
</gene>
<evidence type="ECO:0000313" key="2">
    <source>
        <dbReference type="EMBL" id="CAA9424970.1"/>
    </source>
</evidence>
<proteinExistence type="predicted"/>
<reference evidence="2" key="1">
    <citation type="submission" date="2020-02" db="EMBL/GenBank/DDBJ databases">
        <authorList>
            <person name="Meier V. D."/>
        </authorList>
    </citation>
    <scope>NUCLEOTIDE SEQUENCE</scope>
    <source>
        <strain evidence="2">AVDCRST_MAG01</strain>
    </source>
</reference>
<name>A0A6J4PY61_9ACTN</name>